<evidence type="ECO:0000313" key="3">
    <source>
        <dbReference type="EMBL" id="SEA16024.1"/>
    </source>
</evidence>
<feature type="region of interest" description="Disordered" evidence="1">
    <location>
        <begin position="1"/>
        <end position="22"/>
    </location>
</feature>
<organism evidence="3 4">
    <name type="scientific">Bowdeniella nasicola</name>
    <dbReference type="NCBI Taxonomy" id="208480"/>
    <lineage>
        <taxon>Bacteria</taxon>
        <taxon>Bacillati</taxon>
        <taxon>Actinomycetota</taxon>
        <taxon>Actinomycetes</taxon>
        <taxon>Actinomycetales</taxon>
        <taxon>Actinomycetaceae</taxon>
        <taxon>Bowdeniella</taxon>
    </lineage>
</organism>
<name>A0A1H3YY84_9ACTO</name>
<feature type="transmembrane region" description="Helical" evidence="2">
    <location>
        <begin position="26"/>
        <end position="45"/>
    </location>
</feature>
<protein>
    <recommendedName>
        <fullName evidence="5">DUF3017 domain-containing protein</fullName>
    </recommendedName>
</protein>
<feature type="transmembrane region" description="Helical" evidence="2">
    <location>
        <begin position="51"/>
        <end position="68"/>
    </location>
</feature>
<evidence type="ECO:0000256" key="1">
    <source>
        <dbReference type="SAM" id="MobiDB-lite"/>
    </source>
</evidence>
<sequence length="111" mass="11192">MTAVIPGSQPVDSRTSSKSAKSANRVVLVLTAALILLALALSYGIGAQAGIVTVALGCIAAAGARAVLPESVMPAARSRWFDIAVLLAAAVILFAFLPVAGPGMERPILVP</sequence>
<evidence type="ECO:0000256" key="2">
    <source>
        <dbReference type="SAM" id="Phobius"/>
    </source>
</evidence>
<keyword evidence="2" id="KW-1133">Transmembrane helix</keyword>
<dbReference type="Proteomes" id="UP000199288">
    <property type="component" value="Unassembled WGS sequence"/>
</dbReference>
<accession>A0A1H3YY84</accession>
<keyword evidence="2" id="KW-0472">Membrane</keyword>
<gene>
    <name evidence="3" type="ORF">SAMN02910418_01024</name>
</gene>
<dbReference type="AlphaFoldDB" id="A0A1H3YY84"/>
<feature type="compositionally biased region" description="Polar residues" evidence="1">
    <location>
        <begin position="10"/>
        <end position="22"/>
    </location>
</feature>
<reference evidence="4" key="1">
    <citation type="submission" date="2016-10" db="EMBL/GenBank/DDBJ databases">
        <authorList>
            <person name="Varghese N."/>
            <person name="Submissions S."/>
        </authorList>
    </citation>
    <scope>NUCLEOTIDE SEQUENCE [LARGE SCALE GENOMIC DNA]</scope>
    <source>
        <strain evidence="4">KPR-1</strain>
    </source>
</reference>
<dbReference type="EMBL" id="FNQV01000005">
    <property type="protein sequence ID" value="SEA16024.1"/>
    <property type="molecule type" value="Genomic_DNA"/>
</dbReference>
<keyword evidence="2" id="KW-0812">Transmembrane</keyword>
<proteinExistence type="predicted"/>
<feature type="transmembrane region" description="Helical" evidence="2">
    <location>
        <begin position="80"/>
        <end position="101"/>
    </location>
</feature>
<dbReference type="RefSeq" id="WP_092563091.1">
    <property type="nucleotide sequence ID" value="NZ_FNQV01000005.1"/>
</dbReference>
<evidence type="ECO:0008006" key="5">
    <source>
        <dbReference type="Google" id="ProtNLM"/>
    </source>
</evidence>
<keyword evidence="4" id="KW-1185">Reference proteome</keyword>
<evidence type="ECO:0000313" key="4">
    <source>
        <dbReference type="Proteomes" id="UP000199288"/>
    </source>
</evidence>